<reference evidence="4" key="1">
    <citation type="submission" date="2025-08" db="UniProtKB">
        <authorList>
            <consortium name="Ensembl"/>
        </authorList>
    </citation>
    <scope>IDENTIFICATION</scope>
</reference>
<dbReference type="AlphaFoldDB" id="A0A8C4XCF5"/>
<organism evidence="4 5">
    <name type="scientific">Erpetoichthys calabaricus</name>
    <name type="common">Rope fish</name>
    <name type="synonym">Calamoichthys calabaricus</name>
    <dbReference type="NCBI Taxonomy" id="27687"/>
    <lineage>
        <taxon>Eukaryota</taxon>
        <taxon>Metazoa</taxon>
        <taxon>Chordata</taxon>
        <taxon>Craniata</taxon>
        <taxon>Vertebrata</taxon>
        <taxon>Euteleostomi</taxon>
        <taxon>Actinopterygii</taxon>
        <taxon>Polypteriformes</taxon>
        <taxon>Polypteridae</taxon>
        <taxon>Erpetoichthys</taxon>
    </lineage>
</organism>
<dbReference type="InterPro" id="IPR030379">
    <property type="entry name" value="G_SEPTIN_dom"/>
</dbReference>
<dbReference type="Gene3D" id="3.40.50.300">
    <property type="entry name" value="P-loop containing nucleotide triphosphate hydrolases"/>
    <property type="match status" value="1"/>
</dbReference>
<feature type="domain" description="Septin-type G" evidence="2">
    <location>
        <begin position="90"/>
        <end position="170"/>
    </location>
</feature>
<protein>
    <recommendedName>
        <fullName evidence="6">AIG1-type G domain-containing protein</fullName>
    </recommendedName>
</protein>
<dbReference type="Pfam" id="PF00735">
    <property type="entry name" value="Septin"/>
    <property type="match status" value="1"/>
</dbReference>
<accession>A0A8C4XCF5</accession>
<keyword evidence="5" id="KW-1185">Reference proteome</keyword>
<dbReference type="InterPro" id="IPR027417">
    <property type="entry name" value="P-loop_NTPase"/>
</dbReference>
<dbReference type="SUPFAM" id="SSF52540">
    <property type="entry name" value="P-loop containing nucleoside triphosphate hydrolases"/>
    <property type="match status" value="1"/>
</dbReference>
<sequence>MLAGFKVVSSASQFDSEILDPEAEHVVCFMVTSLKEKEPYLLDMSSYLDSLSNGTPMSLHNLKLSEENLNQDGNCRRVRFGYASNKGNRTIMMIGATGAGKTTLINGMINYILGVEWTDNFRFVLIDEQTQKSQAESQTSAVTAYEINHMEGFGVPYSLTIVDTPGFGDTRGIKHDQRITGLIRDFFSQPGGIDHIDAICFVTQASLARLTHTQRYVFDSILSIFGKDIADNIVMLVTFADGQSPPVLEAIKASQIPCSVNGNGEPTYFKFNNSALFVDNSRPKGANKNEFESDDFDHMFWKMGSYSLGQFFKSLPSFSPKSLVLTQEVLKERQELEVAIEGLQPQINAGLTKIDEIKKIKYALEQHKAEMEANKDFEYEIDVTNPVQELNTSGMYLTNCQNCNFTCHDSCIYANDKDKDKCSAMDKKGYCKVCPGNCVWNVHFNQKYKWTYVTTKEKRTYNELKQRFEEAHGEVMTTKNIFEQLEIEFSVVQEIVFELIQKSHHCLEKLKVIALRPNPLSAPDYIDLMIESEKRECKPGFQDRIQSLMEVRQKAEIVSKMSSGDLLPEEWAQYGSRYSSRKVKGKGVFGTVKDWLCSAFKGPLGDMKQYGYPSML</sequence>
<evidence type="ECO:0008006" key="6">
    <source>
        <dbReference type="Google" id="ProtNLM"/>
    </source>
</evidence>
<dbReference type="PANTHER" id="PTHR32046:SF14">
    <property type="match status" value="1"/>
</dbReference>
<proteinExistence type="inferred from homology"/>
<reference evidence="4" key="2">
    <citation type="submission" date="2025-09" db="UniProtKB">
        <authorList>
            <consortium name="Ensembl"/>
        </authorList>
    </citation>
    <scope>IDENTIFICATION</scope>
</reference>
<feature type="domain" description="SNTX thioredoxin-like" evidence="3">
    <location>
        <begin position="5"/>
        <end position="57"/>
    </location>
</feature>
<dbReference type="Ensembl" id="ENSECRT00000021144.1">
    <property type="protein sequence ID" value="ENSECRP00000020694.1"/>
    <property type="gene ID" value="ENSECRG00000013906.1"/>
</dbReference>
<evidence type="ECO:0000313" key="4">
    <source>
        <dbReference type="Ensembl" id="ENSECRP00000020694.1"/>
    </source>
</evidence>
<dbReference type="InterPro" id="IPR040581">
    <property type="entry name" value="Thioredoxin_11"/>
</dbReference>
<dbReference type="PANTHER" id="PTHR32046">
    <property type="entry name" value="G DOMAIN-CONTAINING PROTEIN"/>
    <property type="match status" value="1"/>
</dbReference>
<dbReference type="Pfam" id="PF18078">
    <property type="entry name" value="Thioredoxin_11"/>
    <property type="match status" value="1"/>
</dbReference>
<dbReference type="Proteomes" id="UP000694620">
    <property type="component" value="Unassembled WGS sequence"/>
</dbReference>
<dbReference type="GO" id="GO:0005525">
    <property type="term" value="F:GTP binding"/>
    <property type="evidence" value="ECO:0007669"/>
    <property type="project" value="UniProtKB-KW"/>
</dbReference>
<evidence type="ECO:0000259" key="3">
    <source>
        <dbReference type="Pfam" id="PF18078"/>
    </source>
</evidence>
<keyword evidence="1" id="KW-0342">GTP-binding</keyword>
<dbReference type="GeneTree" id="ENSGT00500000044904"/>
<dbReference type="FunFam" id="3.40.50.300:FF:002049">
    <property type="entry name" value="Si:ch73-170d6.2"/>
    <property type="match status" value="1"/>
</dbReference>
<comment type="similarity">
    <text evidence="1">Belongs to the TRAFAC class TrmE-Era-EngA-EngB-Septin-like GTPase superfamily. Septin GTPase family.</text>
</comment>
<keyword evidence="1" id="KW-0547">Nucleotide-binding</keyword>
<name>A0A8C4XCF5_ERPCA</name>
<evidence type="ECO:0000313" key="5">
    <source>
        <dbReference type="Proteomes" id="UP000694620"/>
    </source>
</evidence>
<evidence type="ECO:0000256" key="1">
    <source>
        <dbReference type="RuleBase" id="RU004560"/>
    </source>
</evidence>
<evidence type="ECO:0000259" key="2">
    <source>
        <dbReference type="Pfam" id="PF00735"/>
    </source>
</evidence>